<dbReference type="Proteomes" id="UP000321484">
    <property type="component" value="Unassembled WGS sequence"/>
</dbReference>
<dbReference type="SMART" id="SM00564">
    <property type="entry name" value="PQQ"/>
    <property type="match status" value="4"/>
</dbReference>
<feature type="region of interest" description="Disordered" evidence="1">
    <location>
        <begin position="1"/>
        <end position="57"/>
    </location>
</feature>
<evidence type="ECO:0000256" key="1">
    <source>
        <dbReference type="SAM" id="MobiDB-lite"/>
    </source>
</evidence>
<dbReference type="InterPro" id="IPR011047">
    <property type="entry name" value="Quinoprotein_ADH-like_sf"/>
</dbReference>
<dbReference type="Gene3D" id="2.130.10.10">
    <property type="entry name" value="YVTN repeat-like/Quinoprotein amine dehydrogenase"/>
    <property type="match status" value="2"/>
</dbReference>
<sequence length="534" mass="55418">MRGGEGDTVPVDLVEVDSPDALRPPLHAVAPGDDPSGDPGSPGGSGGDPTPEARAHRRRRRVLLAVGAGVVLALAVTGGVLTALDERRAEARWDALAERGMPLVDLSAPLEEVWRLPGGGWPMATTSEVMVLQTWDQVGGVNVWRAVDTATGEVAWERTEPGDGWCSQWNPQWSDLTSEEAMVAFAFAAAGGGVPDASMLICSSGPGFGGELPAAGEQSTLTVLDVRSGAELASVDLPGALVTFDPVEEDLVAATVTPEGAIQLTRRPLAGGPPVWSTTTEVMAVDDDGYYAGAWPSLYDGTVLLLAPGGGLVEAIDMDTGEPTTAEVELPTASGGWQVLPDGTRVDMSYGDILQEDGVSYVVGDPSVTVTGPDGTERFEAPGGLWSPWYTDGSLPDRILVGSTGDNGTGGSLSALDVVTGDELWTVPMRWSTALVQVDGVAVAGSGYAAGVDLRTGEELWQHRATLSGAVSPVTDGSRVVLPTTDGAVTSLVAREIRSGAETWRVPTLSNIQLLNVVGDGVLVGNDTELVYYR</sequence>
<dbReference type="InterPro" id="IPR015943">
    <property type="entry name" value="WD40/YVTN_repeat-like_dom_sf"/>
</dbReference>
<evidence type="ECO:0000313" key="5">
    <source>
        <dbReference type="Proteomes" id="UP000321484"/>
    </source>
</evidence>
<feature type="domain" description="Pyrrolo-quinoline quinone repeat" evidence="3">
    <location>
        <begin position="411"/>
        <end position="508"/>
    </location>
</feature>
<dbReference type="SUPFAM" id="SSF50998">
    <property type="entry name" value="Quinoprotein alcohol dehydrogenase-like"/>
    <property type="match status" value="1"/>
</dbReference>
<dbReference type="RefSeq" id="WP_034243468.1">
    <property type="nucleotide sequence ID" value="NZ_BJYK01000001.1"/>
</dbReference>
<dbReference type="PANTHER" id="PTHR34512">
    <property type="entry name" value="CELL SURFACE PROTEIN"/>
    <property type="match status" value="1"/>
</dbReference>
<dbReference type="Pfam" id="PF13360">
    <property type="entry name" value="PQQ_2"/>
    <property type="match status" value="1"/>
</dbReference>
<keyword evidence="2" id="KW-1133">Transmembrane helix</keyword>
<dbReference type="InterPro" id="IPR002372">
    <property type="entry name" value="PQQ_rpt_dom"/>
</dbReference>
<protein>
    <recommendedName>
        <fullName evidence="3">Pyrrolo-quinoline quinone repeat domain-containing protein</fullName>
    </recommendedName>
</protein>
<dbReference type="PANTHER" id="PTHR34512:SF30">
    <property type="entry name" value="OUTER MEMBRANE PROTEIN ASSEMBLY FACTOR BAMB"/>
    <property type="match status" value="1"/>
</dbReference>
<dbReference type="InterPro" id="IPR018391">
    <property type="entry name" value="PQQ_b-propeller_rpt"/>
</dbReference>
<keyword evidence="5" id="KW-1185">Reference proteome</keyword>
<dbReference type="AlphaFoldDB" id="A0A511YTQ0"/>
<feature type="transmembrane region" description="Helical" evidence="2">
    <location>
        <begin position="62"/>
        <end position="84"/>
    </location>
</feature>
<evidence type="ECO:0000256" key="2">
    <source>
        <dbReference type="SAM" id="Phobius"/>
    </source>
</evidence>
<proteinExistence type="predicted"/>
<keyword evidence="2" id="KW-0812">Transmembrane</keyword>
<accession>A0A511YTQ0</accession>
<name>A0A511YTQ0_9CELL</name>
<keyword evidence="2" id="KW-0472">Membrane</keyword>
<dbReference type="OrthoDB" id="4826034at2"/>
<evidence type="ECO:0000259" key="3">
    <source>
        <dbReference type="Pfam" id="PF13360"/>
    </source>
</evidence>
<reference evidence="4 5" key="1">
    <citation type="submission" date="2019-07" db="EMBL/GenBank/DDBJ databases">
        <title>Whole genome shotgun sequence of Actinotalea fermentans NBRC 105374.</title>
        <authorList>
            <person name="Hosoyama A."/>
            <person name="Uohara A."/>
            <person name="Ohji S."/>
            <person name="Ichikawa N."/>
        </authorList>
    </citation>
    <scope>NUCLEOTIDE SEQUENCE [LARGE SCALE GENOMIC DNA]</scope>
    <source>
        <strain evidence="4 5">NBRC 105374</strain>
    </source>
</reference>
<evidence type="ECO:0000313" key="4">
    <source>
        <dbReference type="EMBL" id="GEN78577.1"/>
    </source>
</evidence>
<organism evidence="4 5">
    <name type="scientific">Actinotalea fermentans</name>
    <dbReference type="NCBI Taxonomy" id="43671"/>
    <lineage>
        <taxon>Bacteria</taxon>
        <taxon>Bacillati</taxon>
        <taxon>Actinomycetota</taxon>
        <taxon>Actinomycetes</taxon>
        <taxon>Micrococcales</taxon>
        <taxon>Cellulomonadaceae</taxon>
        <taxon>Actinotalea</taxon>
    </lineage>
</organism>
<dbReference type="EMBL" id="BJYK01000001">
    <property type="protein sequence ID" value="GEN78577.1"/>
    <property type="molecule type" value="Genomic_DNA"/>
</dbReference>
<comment type="caution">
    <text evidence="4">The sequence shown here is derived from an EMBL/GenBank/DDBJ whole genome shotgun (WGS) entry which is preliminary data.</text>
</comment>
<gene>
    <name evidence="4" type="ORF">AFE02nite_03110</name>
</gene>